<feature type="transmembrane region" description="Helical" evidence="1">
    <location>
        <begin position="97"/>
        <end position="116"/>
    </location>
</feature>
<dbReference type="RefSeq" id="WP_103425272.1">
    <property type="nucleotide sequence ID" value="NZ_CP026309.1"/>
</dbReference>
<keyword evidence="1" id="KW-1133">Transmembrane helix</keyword>
<keyword evidence="3" id="KW-1185">Reference proteome</keyword>
<keyword evidence="1" id="KW-0472">Membrane</keyword>
<dbReference type="GeneID" id="35592002"/>
<evidence type="ECO:0000256" key="1">
    <source>
        <dbReference type="SAM" id="Phobius"/>
    </source>
</evidence>
<name>A0A2I8VI72_9EURY</name>
<feature type="transmembrane region" description="Helical" evidence="1">
    <location>
        <begin position="70"/>
        <end position="91"/>
    </location>
</feature>
<reference evidence="2 3" key="1">
    <citation type="submission" date="2018-01" db="EMBL/GenBank/DDBJ databases">
        <title>Complete genome sequence of Salinigranum rubrum GX10T, an extremely halophilic archaeon isolated from a marine solar saltern.</title>
        <authorList>
            <person name="Han S."/>
        </authorList>
    </citation>
    <scope>NUCLEOTIDE SEQUENCE [LARGE SCALE GENOMIC DNA]</scope>
    <source>
        <strain evidence="2 3">GX10</strain>
    </source>
</reference>
<dbReference type="Proteomes" id="UP000236584">
    <property type="component" value="Chromosome"/>
</dbReference>
<dbReference type="EMBL" id="CP026309">
    <property type="protein sequence ID" value="AUV81584.1"/>
    <property type="molecule type" value="Genomic_DNA"/>
</dbReference>
<organism evidence="2 3">
    <name type="scientific">Salinigranum rubrum</name>
    <dbReference type="NCBI Taxonomy" id="755307"/>
    <lineage>
        <taxon>Archaea</taxon>
        <taxon>Methanobacteriati</taxon>
        <taxon>Methanobacteriota</taxon>
        <taxon>Stenosarchaea group</taxon>
        <taxon>Halobacteria</taxon>
        <taxon>Halobacteriales</taxon>
        <taxon>Haloferacaceae</taxon>
        <taxon>Salinigranum</taxon>
    </lineage>
</organism>
<sequence length="117" mass="11887">MRQPSIWLFSLAVALLATFVLQSDPASFGPFVDLGRFLARTAVVGVVALLAWHAVTVGRDWLGEVDHGRRATGVLVALGGLVVAGVLLGFFGYGNVLAGVVVALVGVTGAASVAAGD</sequence>
<dbReference type="KEGG" id="srub:C2R22_07890"/>
<gene>
    <name evidence="2" type="ORF">C2R22_07890</name>
</gene>
<evidence type="ECO:0000313" key="2">
    <source>
        <dbReference type="EMBL" id="AUV81584.1"/>
    </source>
</evidence>
<keyword evidence="1" id="KW-0812">Transmembrane</keyword>
<evidence type="ECO:0000313" key="3">
    <source>
        <dbReference type="Proteomes" id="UP000236584"/>
    </source>
</evidence>
<proteinExistence type="predicted"/>
<dbReference type="AlphaFoldDB" id="A0A2I8VI72"/>
<accession>A0A2I8VI72</accession>
<feature type="transmembrane region" description="Helical" evidence="1">
    <location>
        <begin position="38"/>
        <end position="58"/>
    </location>
</feature>
<protein>
    <submittedName>
        <fullName evidence="2">Uncharacterized protein</fullName>
    </submittedName>
</protein>